<evidence type="ECO:0000256" key="4">
    <source>
        <dbReference type="ARBA" id="ARBA00022692"/>
    </source>
</evidence>
<keyword evidence="8 10" id="KW-0472">Membrane</keyword>
<dbReference type="PANTHER" id="PTHR30069">
    <property type="entry name" value="TONB-DEPENDENT OUTER MEMBRANE RECEPTOR"/>
    <property type="match status" value="1"/>
</dbReference>
<dbReference type="Proteomes" id="UP001476583">
    <property type="component" value="Chromosome"/>
</dbReference>
<reference evidence="16 17" key="1">
    <citation type="submission" date="2024-03" db="EMBL/GenBank/DDBJ databases">
        <title>Complete genome of BD2.</title>
        <authorList>
            <person name="Cao G."/>
        </authorList>
    </citation>
    <scope>NUCLEOTIDE SEQUENCE [LARGE SCALE GENOMIC DNA]</scope>
    <source>
        <strain evidence="16 17">BD2</strain>
    </source>
</reference>
<keyword evidence="5 13" id="KW-0732">Signal</keyword>
<evidence type="ECO:0000256" key="6">
    <source>
        <dbReference type="ARBA" id="ARBA00023065"/>
    </source>
</evidence>
<evidence type="ECO:0000313" key="17">
    <source>
        <dbReference type="Proteomes" id="UP001476583"/>
    </source>
</evidence>
<evidence type="ECO:0000256" key="9">
    <source>
        <dbReference type="ARBA" id="ARBA00023237"/>
    </source>
</evidence>
<dbReference type="Pfam" id="PF00593">
    <property type="entry name" value="TonB_dep_Rec_b-barrel"/>
    <property type="match status" value="1"/>
</dbReference>
<protein>
    <submittedName>
        <fullName evidence="16">TonB-dependent receptor</fullName>
    </submittedName>
</protein>
<dbReference type="InterPro" id="IPR012910">
    <property type="entry name" value="Plug_dom"/>
</dbReference>
<proteinExistence type="inferred from homology"/>
<keyword evidence="7 11" id="KW-0798">TonB box</keyword>
<evidence type="ECO:0000256" key="8">
    <source>
        <dbReference type="ARBA" id="ARBA00023136"/>
    </source>
</evidence>
<feature type="short sequence motif" description="TonB box" evidence="11">
    <location>
        <begin position="42"/>
        <end position="48"/>
    </location>
</feature>
<feature type="domain" description="TonB-dependent receptor-like beta-barrel" evidence="14">
    <location>
        <begin position="242"/>
        <end position="664"/>
    </location>
</feature>
<keyword evidence="6" id="KW-0406">Ion transport</keyword>
<evidence type="ECO:0000256" key="3">
    <source>
        <dbReference type="ARBA" id="ARBA00022452"/>
    </source>
</evidence>
<evidence type="ECO:0000256" key="10">
    <source>
        <dbReference type="PROSITE-ProRule" id="PRU01360"/>
    </source>
</evidence>
<comment type="similarity">
    <text evidence="10 12">Belongs to the TonB-dependent receptor family.</text>
</comment>
<feature type="chain" id="PRO_5046331781" evidence="13">
    <location>
        <begin position="35"/>
        <end position="692"/>
    </location>
</feature>
<dbReference type="PROSITE" id="PS52016">
    <property type="entry name" value="TONB_DEPENDENT_REC_3"/>
    <property type="match status" value="1"/>
</dbReference>
<evidence type="ECO:0000256" key="13">
    <source>
        <dbReference type="SAM" id="SignalP"/>
    </source>
</evidence>
<evidence type="ECO:0000256" key="2">
    <source>
        <dbReference type="ARBA" id="ARBA00022448"/>
    </source>
</evidence>
<evidence type="ECO:0000313" key="16">
    <source>
        <dbReference type="EMBL" id="WXL24349.1"/>
    </source>
</evidence>
<keyword evidence="4 10" id="KW-0812">Transmembrane</keyword>
<evidence type="ECO:0000256" key="12">
    <source>
        <dbReference type="RuleBase" id="RU003357"/>
    </source>
</evidence>
<evidence type="ECO:0000259" key="15">
    <source>
        <dbReference type="Pfam" id="PF07715"/>
    </source>
</evidence>
<evidence type="ECO:0000259" key="14">
    <source>
        <dbReference type="Pfam" id="PF00593"/>
    </source>
</evidence>
<name>A0ABZ2RJS0_ECTME</name>
<organism evidence="16 17">
    <name type="scientific">Ectopseudomonas mendocina</name>
    <name type="common">Pseudomonas mendocina</name>
    <dbReference type="NCBI Taxonomy" id="300"/>
    <lineage>
        <taxon>Bacteria</taxon>
        <taxon>Pseudomonadati</taxon>
        <taxon>Pseudomonadota</taxon>
        <taxon>Gammaproteobacteria</taxon>
        <taxon>Pseudomonadales</taxon>
        <taxon>Pseudomonadaceae</taxon>
        <taxon>Ectopseudomonas</taxon>
    </lineage>
</organism>
<dbReference type="PANTHER" id="PTHR30069:SF53">
    <property type="entry name" value="COLICIN I RECEPTOR-RELATED"/>
    <property type="match status" value="1"/>
</dbReference>
<dbReference type="Gene3D" id="2.40.170.20">
    <property type="entry name" value="TonB-dependent receptor, beta-barrel domain"/>
    <property type="match status" value="1"/>
</dbReference>
<evidence type="ECO:0000256" key="11">
    <source>
        <dbReference type="PROSITE-ProRule" id="PRU10143"/>
    </source>
</evidence>
<dbReference type="CDD" id="cd01347">
    <property type="entry name" value="ligand_gated_channel"/>
    <property type="match status" value="1"/>
</dbReference>
<evidence type="ECO:0000256" key="1">
    <source>
        <dbReference type="ARBA" id="ARBA00004571"/>
    </source>
</evidence>
<feature type="domain" description="TonB-dependent receptor plug" evidence="15">
    <location>
        <begin position="54"/>
        <end position="165"/>
    </location>
</feature>
<dbReference type="Pfam" id="PF07715">
    <property type="entry name" value="Plug"/>
    <property type="match status" value="1"/>
</dbReference>
<keyword evidence="3 10" id="KW-1134">Transmembrane beta strand</keyword>
<dbReference type="InterPro" id="IPR037066">
    <property type="entry name" value="Plug_dom_sf"/>
</dbReference>
<keyword evidence="17" id="KW-1185">Reference proteome</keyword>
<dbReference type="InterPro" id="IPR010916">
    <property type="entry name" value="TonB_box_CS"/>
</dbReference>
<sequence>MSRTAQPFVSTLQPSFSKTLLAATVASMACSVYADDQMQLDTVVVTASGFEQSVKDAPASISVISAEELKKRSYTDVTDALKNVAGVQVIGGGVEQSISIRGMTASYTLFLIDGRPVQGNDAFGIRGAQAGTPINFLPPIEAIERIEVIRGPASALYGSDAMGGVVNIITKKVGNEIRGSITSEYTVADSKNKVNENAFQSSAYVDLPLIPDVLSLQLNGAIHDQQESHFVGGSDSSASDPDYEKENIGGKLSWNINDDNLLTLGHTYSKQERTSNPGKSIAEDGTKSYRESVKENYFLAHEGSYGSLQTNSYINYDKSDNKSSLNTTTGKGITYDVLTVNTQGTYFFDRHTVTAGLTHKYEDLKDGSSNGLKRPIVEDPNAVVEMNRYQNSFFVEDSWAMTDDFTLTLSGRYDDNQAFGDHFSPKVYGVYHINENFTLKGGVTSGFKAPDLRNAASDYGLSSMGGTVIGNPDLKPEKSLNKEIGLAYENFDWGLETTVTVYVTDYKDKVNRTGNICDTVNKVCEWNGTIYPYEDRGYTANENVDEAELRGIEWTLDYKILDNLTYRHSYTFTDTEQKSGVYKGEALNDMAKHSFNASLDWDVTERLNAWTQFNYRGSTSGRWQTGTSGSSTNGVTYPAYRFFDVGLGYKATKDLTLKAGIYNLGNEKVNTDDGFNYNLDGRRYIFSLTQAF</sequence>
<dbReference type="InterPro" id="IPR036942">
    <property type="entry name" value="Beta-barrel_TonB_sf"/>
</dbReference>
<accession>A0ABZ2RJS0</accession>
<keyword evidence="2 10" id="KW-0813">Transport</keyword>
<dbReference type="PROSITE" id="PS51257">
    <property type="entry name" value="PROKAR_LIPOPROTEIN"/>
    <property type="match status" value="1"/>
</dbReference>
<dbReference type="SUPFAM" id="SSF56935">
    <property type="entry name" value="Porins"/>
    <property type="match status" value="1"/>
</dbReference>
<dbReference type="InterPro" id="IPR000531">
    <property type="entry name" value="Beta-barrel_TonB"/>
</dbReference>
<dbReference type="InterPro" id="IPR039426">
    <property type="entry name" value="TonB-dep_rcpt-like"/>
</dbReference>
<dbReference type="PROSITE" id="PS00430">
    <property type="entry name" value="TONB_DEPENDENT_REC_1"/>
    <property type="match status" value="1"/>
</dbReference>
<keyword evidence="16" id="KW-0675">Receptor</keyword>
<gene>
    <name evidence="16" type="ORF">WG219_13550</name>
</gene>
<dbReference type="EMBL" id="CP148074">
    <property type="protein sequence ID" value="WXL24349.1"/>
    <property type="molecule type" value="Genomic_DNA"/>
</dbReference>
<evidence type="ECO:0000256" key="5">
    <source>
        <dbReference type="ARBA" id="ARBA00022729"/>
    </source>
</evidence>
<keyword evidence="9 10" id="KW-0998">Cell outer membrane</keyword>
<dbReference type="Gene3D" id="2.170.130.10">
    <property type="entry name" value="TonB-dependent receptor, plug domain"/>
    <property type="match status" value="1"/>
</dbReference>
<evidence type="ECO:0000256" key="7">
    <source>
        <dbReference type="ARBA" id="ARBA00023077"/>
    </source>
</evidence>
<feature type="signal peptide" evidence="13">
    <location>
        <begin position="1"/>
        <end position="34"/>
    </location>
</feature>
<comment type="subcellular location">
    <subcellularLocation>
        <location evidence="1 10">Cell outer membrane</location>
        <topology evidence="1 10">Multi-pass membrane protein</topology>
    </subcellularLocation>
</comment>